<sequence length="33" mass="3789">MTSAELLLHPPHPKKKYYATQHTITSSLELQKP</sequence>
<dbReference type="AlphaFoldDB" id="A0A6J5CAK4"/>
<organism evidence="2 3">
    <name type="scientific">Paraburkholderia phenoliruptrix</name>
    <dbReference type="NCBI Taxonomy" id="252970"/>
    <lineage>
        <taxon>Bacteria</taxon>
        <taxon>Pseudomonadati</taxon>
        <taxon>Pseudomonadota</taxon>
        <taxon>Betaproteobacteria</taxon>
        <taxon>Burkholderiales</taxon>
        <taxon>Burkholderiaceae</taxon>
        <taxon>Paraburkholderia</taxon>
    </lineage>
</organism>
<proteinExistence type="predicted"/>
<evidence type="ECO:0000313" key="2">
    <source>
        <dbReference type="EMBL" id="CAB3729673.1"/>
    </source>
</evidence>
<dbReference type="EMBL" id="CADIKB010000040">
    <property type="protein sequence ID" value="CAB3729673.1"/>
    <property type="molecule type" value="Genomic_DNA"/>
</dbReference>
<protein>
    <submittedName>
        <fullName evidence="2">Uncharacterized protein</fullName>
    </submittedName>
</protein>
<gene>
    <name evidence="2" type="ORF">LMG22037_05467</name>
</gene>
<name>A0A6J5CAK4_9BURK</name>
<accession>A0A6J5CAK4</accession>
<evidence type="ECO:0000256" key="1">
    <source>
        <dbReference type="SAM" id="MobiDB-lite"/>
    </source>
</evidence>
<reference evidence="2 3" key="1">
    <citation type="submission" date="2020-04" db="EMBL/GenBank/DDBJ databases">
        <authorList>
            <person name="De Canck E."/>
        </authorList>
    </citation>
    <scope>NUCLEOTIDE SEQUENCE [LARGE SCALE GENOMIC DNA]</scope>
    <source>
        <strain evidence="2 3">LMG 22037</strain>
    </source>
</reference>
<evidence type="ECO:0000313" key="3">
    <source>
        <dbReference type="Proteomes" id="UP000494249"/>
    </source>
</evidence>
<dbReference type="Proteomes" id="UP000494249">
    <property type="component" value="Unassembled WGS sequence"/>
</dbReference>
<feature type="region of interest" description="Disordered" evidence="1">
    <location>
        <begin position="1"/>
        <end position="20"/>
    </location>
</feature>